<feature type="non-terminal residue" evidence="2">
    <location>
        <position position="1"/>
    </location>
</feature>
<gene>
    <name evidence="2" type="ORF">S01H4_53047</name>
</gene>
<feature type="coiled-coil region" evidence="1">
    <location>
        <begin position="168"/>
        <end position="195"/>
    </location>
</feature>
<sequence>FEVKEQMILNIEYNDIKLNKQILVDKLKEIQTAIKDPRYDVDEEYNRSINVKVTAIKTLIAELKQKETDLEEKMEKPFIVQRIQEDIDTKIFQLKNLSQQHRLHKVDKDSFESLREKYKQEKAVLETEREDLTIGMKLWIKELKMEKAELKTKKNLNKGRFSAKELSEEDYEAKNKDYEIKLKKIELKIKTLVDLTK</sequence>
<proteinExistence type="predicted"/>
<evidence type="ECO:0000313" key="2">
    <source>
        <dbReference type="EMBL" id="GAH16694.1"/>
    </source>
</evidence>
<dbReference type="AlphaFoldDB" id="X1EHV3"/>
<organism evidence="2">
    <name type="scientific">marine sediment metagenome</name>
    <dbReference type="NCBI Taxonomy" id="412755"/>
    <lineage>
        <taxon>unclassified sequences</taxon>
        <taxon>metagenomes</taxon>
        <taxon>ecological metagenomes</taxon>
    </lineage>
</organism>
<accession>X1EHV3</accession>
<dbReference type="EMBL" id="BART01030368">
    <property type="protein sequence ID" value="GAH16694.1"/>
    <property type="molecule type" value="Genomic_DNA"/>
</dbReference>
<comment type="caution">
    <text evidence="2">The sequence shown here is derived from an EMBL/GenBank/DDBJ whole genome shotgun (WGS) entry which is preliminary data.</text>
</comment>
<keyword evidence="1" id="KW-0175">Coiled coil</keyword>
<name>X1EHV3_9ZZZZ</name>
<evidence type="ECO:0000256" key="1">
    <source>
        <dbReference type="SAM" id="Coils"/>
    </source>
</evidence>
<feature type="coiled-coil region" evidence="1">
    <location>
        <begin position="108"/>
        <end position="135"/>
    </location>
</feature>
<reference evidence="2" key="1">
    <citation type="journal article" date="2014" name="Front. Microbiol.">
        <title>High frequency of phylogenetically diverse reductive dehalogenase-homologous genes in deep subseafloor sedimentary metagenomes.</title>
        <authorList>
            <person name="Kawai M."/>
            <person name="Futagami T."/>
            <person name="Toyoda A."/>
            <person name="Takaki Y."/>
            <person name="Nishi S."/>
            <person name="Hori S."/>
            <person name="Arai W."/>
            <person name="Tsubouchi T."/>
            <person name="Morono Y."/>
            <person name="Uchiyama I."/>
            <person name="Ito T."/>
            <person name="Fujiyama A."/>
            <person name="Inagaki F."/>
            <person name="Takami H."/>
        </authorList>
    </citation>
    <scope>NUCLEOTIDE SEQUENCE</scope>
    <source>
        <strain evidence="2">Expedition CK06-06</strain>
    </source>
</reference>
<protein>
    <submittedName>
        <fullName evidence="2">Uncharacterized protein</fullName>
    </submittedName>
</protein>